<keyword evidence="6" id="KW-1185">Reference proteome</keyword>
<dbReference type="Pfam" id="PF12894">
    <property type="entry name" value="ANAPC4_WD40"/>
    <property type="match status" value="1"/>
</dbReference>
<proteinExistence type="predicted"/>
<dbReference type="InterPro" id="IPR024790">
    <property type="entry name" value="APC4_long_dom"/>
</dbReference>
<feature type="domain" description="Anaphase-promoting complex subunit 4 long" evidence="4">
    <location>
        <begin position="569"/>
        <end position="751"/>
    </location>
</feature>
<dbReference type="InterPro" id="IPR024977">
    <property type="entry name" value="Apc4-like_WD40_dom"/>
</dbReference>
<dbReference type="InterPro" id="IPR019327">
    <property type="entry name" value="WKF"/>
</dbReference>
<evidence type="ECO:0000313" key="5">
    <source>
        <dbReference type="EMBL" id="PWA03671.1"/>
    </source>
</evidence>
<evidence type="ECO:0000259" key="4">
    <source>
        <dbReference type="Pfam" id="PF12896"/>
    </source>
</evidence>
<feature type="domain" description="Anaphase-promoting complex subunit 4-like WD40" evidence="3">
    <location>
        <begin position="304"/>
        <end position="388"/>
    </location>
</feature>
<evidence type="ECO:0000259" key="2">
    <source>
        <dbReference type="Pfam" id="PF10180"/>
    </source>
</evidence>
<evidence type="ECO:0000259" key="3">
    <source>
        <dbReference type="Pfam" id="PF12894"/>
    </source>
</evidence>
<dbReference type="Proteomes" id="UP000245591">
    <property type="component" value="Unassembled WGS sequence"/>
</dbReference>
<name>A0A2U1JF09_SMIAN</name>
<feature type="region of interest" description="Disordered" evidence="1">
    <location>
        <begin position="224"/>
        <end position="254"/>
    </location>
</feature>
<protein>
    <recommendedName>
        <fullName evidence="7">Anaphase-promoting complex subunit 4 WD40 domain-containing protein</fullName>
    </recommendedName>
</protein>
<organism evidence="5 6">
    <name type="scientific">Smittium angustum</name>
    <dbReference type="NCBI Taxonomy" id="133377"/>
    <lineage>
        <taxon>Eukaryota</taxon>
        <taxon>Fungi</taxon>
        <taxon>Fungi incertae sedis</taxon>
        <taxon>Zoopagomycota</taxon>
        <taxon>Kickxellomycotina</taxon>
        <taxon>Harpellomycetes</taxon>
        <taxon>Harpellales</taxon>
        <taxon>Legeriomycetaceae</taxon>
        <taxon>Smittium</taxon>
    </lineage>
</organism>
<feature type="compositionally biased region" description="Basic residues" evidence="1">
    <location>
        <begin position="127"/>
        <end position="140"/>
    </location>
</feature>
<feature type="region of interest" description="Disordered" evidence="1">
    <location>
        <begin position="1"/>
        <end position="147"/>
    </location>
</feature>
<sequence>MDESKSIEIDKESNSKKKRDEKPESIKNKKSKKSEKVESKKSDVEKSKKSEKKKEKKSGKEKPKVKDLVESKESDSTLDSEKQKENKEKETKVSEEATIEIKKRKHDSKETNTEKNENDKTIEKEPKKPKREKVKGKSKPPKVDPVAEGMKVAKRESLSYLSEWKHSRSTWKFKKSRQLWLCRNAFKLEAFDDVQFKVLKEYLVLMQGNLTEMLVSGAKKTLESIKTKESESKPDKSSEDQEEPTTENVENEKNKIKERAESILELFNSYLSTKETSTQSIWTKRELSEFKRNNSNKKIIAQINPFYDLIAISCGSLTKVARFADKKTVWTHNPNSNQKNKNPGSGNNSLAVVSVCWKPDGKELAILYNNSAFEILEYQAGKLQSYTSLDLTIACTNPNTPNSPETTKNPESRNIKPVLFTWIDFTDSKILKKESVQEIPSFIQEFVDFYKEKSEKFTDDMFKDTNLNGILVISEHGELFVCINGVYVLKPRNLLKEISNSLLLKNMKTPSIKSASVSSDLQLIDLILQSTQDETISNFHDGNTSSSQNKYKYFRTSLGINVDLISKSIQQSAILSYRILKLTNDVQFDISELVQIQNRVETEMKNFELLKEKFWQIILDNGFETTTSLLNEMTRVLVTGCSSNPTMQFFLTKVKEKELKQYIREISVASESTIKIIVKLQTKLQKLLELFGNYRALIIRIHEQNNKKLIKESNNIVECLMWLYGYLEQFVAILNRRSNDFLMLISWMLFVRLDLEWQNNNEQEGALDENDRIKNPFGNNLLELSRVITRFFQSERDSLVETRNKKTILAPNLIPKFYPNVENSNYENDEKKLESFFSPVCPKHQNTVNCHCIEDGIPNDLIGNGISREYIVSAYFKTLRNVNSCNDVLGDEFSAFHSKFFQLMNSKTFSENTTAQNIIDENPKITKSSRNPVISFHSNSVLYNLSNFLKTNYAVPPPTLPESVEFISNSTRTLLKLSTPEISTNNKNNQDVHHTFSDFVFSEMDGYTIKSMKNEYHKNIEYKNHTDSLSELTCGFYCEKNVSEKEKSIHLYRFTGNEYDSARNREYKNSIIFTTSTWTVCNDGDNLNVGVEQTTISLLDYVFVECEKVVFLFQIPDIQGLWVGILNTGKMELSKDTVVSKENMNVIPFEYVLDVSTFIEEATSFKILYRHTKTPSIVLIDMNGRWFSLDLNFKG</sequence>
<dbReference type="Pfam" id="PF10180">
    <property type="entry name" value="WKF"/>
    <property type="match status" value="1"/>
</dbReference>
<feature type="compositionally biased region" description="Basic and acidic residues" evidence="1">
    <location>
        <begin position="58"/>
        <end position="126"/>
    </location>
</feature>
<evidence type="ECO:0008006" key="7">
    <source>
        <dbReference type="Google" id="ProtNLM"/>
    </source>
</evidence>
<dbReference type="PANTHER" id="PTHR22306">
    <property type="entry name" value="CHROMOSOME 7 OPEN READING FRAME 50"/>
    <property type="match status" value="1"/>
</dbReference>
<evidence type="ECO:0000256" key="1">
    <source>
        <dbReference type="SAM" id="MobiDB-lite"/>
    </source>
</evidence>
<feature type="compositionally biased region" description="Basic and acidic residues" evidence="1">
    <location>
        <begin position="1"/>
        <end position="27"/>
    </location>
</feature>
<accession>A0A2U1JF09</accession>
<dbReference type="AlphaFoldDB" id="A0A2U1JF09"/>
<feature type="domain" description="WKF" evidence="2">
    <location>
        <begin position="159"/>
        <end position="220"/>
    </location>
</feature>
<dbReference type="Pfam" id="PF12896">
    <property type="entry name" value="ANAPC4"/>
    <property type="match status" value="1"/>
</dbReference>
<evidence type="ECO:0000313" key="6">
    <source>
        <dbReference type="Proteomes" id="UP000245591"/>
    </source>
</evidence>
<feature type="compositionally biased region" description="Basic and acidic residues" evidence="1">
    <location>
        <begin position="224"/>
        <end position="239"/>
    </location>
</feature>
<feature type="compositionally biased region" description="Basic and acidic residues" evidence="1">
    <location>
        <begin position="34"/>
        <end position="48"/>
    </location>
</feature>
<reference evidence="5 6" key="1">
    <citation type="journal article" date="2018" name="MBio">
        <title>Comparative Genomics Reveals the Core Gene Toolbox for the Fungus-Insect Symbiosis.</title>
        <authorList>
            <person name="Wang Y."/>
            <person name="Stata M."/>
            <person name="Wang W."/>
            <person name="Stajich J.E."/>
            <person name="White M.M."/>
            <person name="Moncalvo J.M."/>
        </authorList>
    </citation>
    <scope>NUCLEOTIDE SEQUENCE [LARGE SCALE GENOMIC DNA]</scope>
    <source>
        <strain evidence="5 6">AUS-126-30</strain>
    </source>
</reference>
<dbReference type="PANTHER" id="PTHR22306:SF2">
    <property type="entry name" value="CHROMOSOME 7 OPEN READING FRAME 50"/>
    <property type="match status" value="1"/>
</dbReference>
<comment type="caution">
    <text evidence="5">The sequence shown here is derived from an EMBL/GenBank/DDBJ whole genome shotgun (WGS) entry which is preliminary data.</text>
</comment>
<dbReference type="EMBL" id="MBFU01000009">
    <property type="protein sequence ID" value="PWA03671.1"/>
    <property type="molecule type" value="Genomic_DNA"/>
</dbReference>
<gene>
    <name evidence="5" type="ORF">BB558_000178</name>
</gene>